<dbReference type="SUPFAM" id="SSF161098">
    <property type="entry name" value="MetI-like"/>
    <property type="match status" value="1"/>
</dbReference>
<dbReference type="CDD" id="cd06261">
    <property type="entry name" value="TM_PBP2"/>
    <property type="match status" value="1"/>
</dbReference>
<dbReference type="InterPro" id="IPR035906">
    <property type="entry name" value="MetI-like_sf"/>
</dbReference>
<evidence type="ECO:0000256" key="4">
    <source>
        <dbReference type="ARBA" id="ARBA00022519"/>
    </source>
</evidence>
<organism evidence="9 10">
    <name type="scientific">Dickeya fangzhongdai</name>
    <dbReference type="NCBI Taxonomy" id="1778540"/>
    <lineage>
        <taxon>Bacteria</taxon>
        <taxon>Pseudomonadati</taxon>
        <taxon>Pseudomonadota</taxon>
        <taxon>Gammaproteobacteria</taxon>
        <taxon>Enterobacterales</taxon>
        <taxon>Pectobacteriaceae</taxon>
        <taxon>Dickeya</taxon>
    </lineage>
</organism>
<dbReference type="GO" id="GO:0055085">
    <property type="term" value="P:transmembrane transport"/>
    <property type="evidence" value="ECO:0007669"/>
    <property type="project" value="InterPro"/>
</dbReference>
<comment type="similarity">
    <text evidence="8">Belongs to the binding-protein-dependent transport system permease family.</text>
</comment>
<dbReference type="Gene3D" id="1.10.3720.10">
    <property type="entry name" value="MetI-like"/>
    <property type="match status" value="1"/>
</dbReference>
<feature type="transmembrane region" description="Helical" evidence="8">
    <location>
        <begin position="76"/>
        <end position="98"/>
    </location>
</feature>
<accession>A0A2K8QMB8</accession>
<dbReference type="Pfam" id="PF00528">
    <property type="entry name" value="BPD_transp_1"/>
    <property type="match status" value="1"/>
</dbReference>
<dbReference type="AlphaFoldDB" id="A0A2K8QMB8"/>
<keyword evidence="7 8" id="KW-0472">Membrane</keyword>
<dbReference type="GeneID" id="66564940"/>
<keyword evidence="6 8" id="KW-1133">Transmembrane helix</keyword>
<feature type="transmembrane region" description="Helical" evidence="8">
    <location>
        <begin position="187"/>
        <end position="209"/>
    </location>
</feature>
<dbReference type="EMBL" id="CP025003">
    <property type="protein sequence ID" value="ATZ94532.1"/>
    <property type="molecule type" value="Genomic_DNA"/>
</dbReference>
<dbReference type="PANTHER" id="PTHR43357:SF4">
    <property type="entry name" value="INNER MEMBRANE ABC TRANSPORTER PERMEASE PROTEIN YDCV"/>
    <property type="match status" value="1"/>
</dbReference>
<evidence type="ECO:0000256" key="8">
    <source>
        <dbReference type="RuleBase" id="RU363032"/>
    </source>
</evidence>
<evidence type="ECO:0000256" key="5">
    <source>
        <dbReference type="ARBA" id="ARBA00022692"/>
    </source>
</evidence>
<dbReference type="PANTHER" id="PTHR43357">
    <property type="entry name" value="INNER MEMBRANE ABC TRANSPORTER PERMEASE PROTEIN YDCV"/>
    <property type="match status" value="1"/>
</dbReference>
<feature type="transmembrane region" description="Helical" evidence="8">
    <location>
        <begin position="215"/>
        <end position="236"/>
    </location>
</feature>
<reference evidence="10" key="1">
    <citation type="journal article" date="2018" name="Genome Announc.">
        <title>Complete genome sequence of a Dickeya fangzhongdai type strain causing bleeding canker of pear tree trunks.</title>
        <authorList>
            <person name="Zhao Y."/>
            <person name="Tian Y."/>
            <person name="Li X."/>
            <person name="Hu B."/>
        </authorList>
    </citation>
    <scope>NUCLEOTIDE SEQUENCE [LARGE SCALE GENOMIC DNA]</scope>
    <source>
        <strain evidence="10">DSM 101947</strain>
    </source>
</reference>
<evidence type="ECO:0000256" key="7">
    <source>
        <dbReference type="ARBA" id="ARBA00023136"/>
    </source>
</evidence>
<dbReference type="PROSITE" id="PS50928">
    <property type="entry name" value="ABC_TM1"/>
    <property type="match status" value="1"/>
</dbReference>
<comment type="subcellular location">
    <subcellularLocation>
        <location evidence="1">Cell inner membrane</location>
        <topology evidence="1">Multi-pass membrane protein</topology>
    </subcellularLocation>
    <subcellularLocation>
        <location evidence="8">Cell membrane</location>
        <topology evidence="8">Multi-pass membrane protein</topology>
    </subcellularLocation>
</comment>
<sequence length="277" mass="30814">MQQAVIDRLNRLLVAVILLLGTVWLILPFAMAVLWSLVDPSHPWAYPDVFPPVLSLLRWRELWHNTSLPDALLHSYLLAPMVTLTCLLLAMPTAYAFGRLSFPGKGLAQALTLLPIVLPGFVVAIFFSSLLTRLGVYSRFMGIFLGHTVLFLPYAIRILSVSFSQVRQDLVDAARNLGASRREIFRVAYWPALQSGTMAAMIMVFILSIEEFSVSYIVGAPDFITVPTILYSYLGYNFIRPNAAVVSLILVVPNVVLMLLMERCLKNVPASAFVNKG</sequence>
<keyword evidence="2 8" id="KW-0813">Transport</keyword>
<dbReference type="Proteomes" id="UP000231901">
    <property type="component" value="Chromosome"/>
</dbReference>
<keyword evidence="4" id="KW-0997">Cell inner membrane</keyword>
<feature type="transmembrane region" description="Helical" evidence="8">
    <location>
        <begin position="110"/>
        <end position="131"/>
    </location>
</feature>
<evidence type="ECO:0000313" key="9">
    <source>
        <dbReference type="EMBL" id="ATZ94532.1"/>
    </source>
</evidence>
<keyword evidence="5 8" id="KW-0812">Transmembrane</keyword>
<dbReference type="RefSeq" id="WP_038919090.1">
    <property type="nucleotide sequence ID" value="NZ_BMJF01000001.1"/>
</dbReference>
<keyword evidence="3" id="KW-1003">Cell membrane</keyword>
<protein>
    <submittedName>
        <fullName evidence="9">ABC transporter permease</fullName>
    </submittedName>
</protein>
<dbReference type="InterPro" id="IPR000515">
    <property type="entry name" value="MetI-like"/>
</dbReference>
<evidence type="ECO:0000256" key="3">
    <source>
        <dbReference type="ARBA" id="ARBA00022475"/>
    </source>
</evidence>
<feature type="transmembrane region" description="Helical" evidence="8">
    <location>
        <begin position="243"/>
        <end position="261"/>
    </location>
</feature>
<dbReference type="KEGG" id="dfn:CVE23_11410"/>
<feature type="transmembrane region" description="Helical" evidence="8">
    <location>
        <begin position="12"/>
        <end position="38"/>
    </location>
</feature>
<evidence type="ECO:0000313" key="10">
    <source>
        <dbReference type="Proteomes" id="UP000231901"/>
    </source>
</evidence>
<evidence type="ECO:0000256" key="2">
    <source>
        <dbReference type="ARBA" id="ARBA00022448"/>
    </source>
</evidence>
<dbReference type="GO" id="GO:0005886">
    <property type="term" value="C:plasma membrane"/>
    <property type="evidence" value="ECO:0007669"/>
    <property type="project" value="UniProtKB-SubCell"/>
</dbReference>
<evidence type="ECO:0000256" key="6">
    <source>
        <dbReference type="ARBA" id="ARBA00022989"/>
    </source>
</evidence>
<name>A0A2K8QMB8_9GAMM</name>
<feature type="transmembrane region" description="Helical" evidence="8">
    <location>
        <begin position="143"/>
        <end position="166"/>
    </location>
</feature>
<proteinExistence type="inferred from homology"/>
<keyword evidence="10" id="KW-1185">Reference proteome</keyword>
<evidence type="ECO:0000256" key="1">
    <source>
        <dbReference type="ARBA" id="ARBA00004429"/>
    </source>
</evidence>
<gene>
    <name evidence="9" type="ORF">CVE23_11410</name>
</gene>